<proteinExistence type="predicted"/>
<dbReference type="WBParaSite" id="ALUE_0001518901-mRNA-1">
    <property type="protein sequence ID" value="ALUE_0001518901-mRNA-1"/>
    <property type="gene ID" value="ALUE_0001518901"/>
</dbReference>
<name>A0A0M3IBQ3_ASCLU</name>
<organism evidence="1 2">
    <name type="scientific">Ascaris lumbricoides</name>
    <name type="common">Giant roundworm</name>
    <dbReference type="NCBI Taxonomy" id="6252"/>
    <lineage>
        <taxon>Eukaryota</taxon>
        <taxon>Metazoa</taxon>
        <taxon>Ecdysozoa</taxon>
        <taxon>Nematoda</taxon>
        <taxon>Chromadorea</taxon>
        <taxon>Rhabditida</taxon>
        <taxon>Spirurina</taxon>
        <taxon>Ascaridomorpha</taxon>
        <taxon>Ascaridoidea</taxon>
        <taxon>Ascarididae</taxon>
        <taxon>Ascaris</taxon>
    </lineage>
</organism>
<sequence length="57" mass="7015">MRFVDRIQHQRRILMHLLMRSIFQMLFSLLAQFYLLLQRCSSFEINGNSNNKWVIRT</sequence>
<keyword evidence="1" id="KW-1185">Reference proteome</keyword>
<evidence type="ECO:0000313" key="2">
    <source>
        <dbReference type="WBParaSite" id="ALUE_0001518901-mRNA-1"/>
    </source>
</evidence>
<reference evidence="2" key="1">
    <citation type="submission" date="2017-02" db="UniProtKB">
        <authorList>
            <consortium name="WormBaseParasite"/>
        </authorList>
    </citation>
    <scope>IDENTIFICATION</scope>
</reference>
<dbReference type="AlphaFoldDB" id="A0A0M3IBQ3"/>
<protein>
    <submittedName>
        <fullName evidence="2">Uncharacterized protein</fullName>
    </submittedName>
</protein>
<evidence type="ECO:0000313" key="1">
    <source>
        <dbReference type="Proteomes" id="UP000036681"/>
    </source>
</evidence>
<dbReference type="Proteomes" id="UP000036681">
    <property type="component" value="Unplaced"/>
</dbReference>
<accession>A0A0M3IBQ3</accession>